<dbReference type="OrthoDB" id="7861361at2"/>
<dbReference type="STRING" id="299262.BWR18_03390"/>
<keyword evidence="2" id="KW-1133">Transmembrane helix</keyword>
<keyword evidence="4" id="KW-1185">Reference proteome</keyword>
<dbReference type="KEGG" id="tom:BWR18_03390"/>
<keyword evidence="2" id="KW-0812">Transmembrane</keyword>
<dbReference type="AlphaFoldDB" id="A0A1P8MS75"/>
<evidence type="ECO:0000256" key="1">
    <source>
        <dbReference type="SAM" id="MobiDB-lite"/>
    </source>
</evidence>
<dbReference type="EMBL" id="CP019312">
    <property type="protein sequence ID" value="APX10843.1"/>
    <property type="molecule type" value="Genomic_DNA"/>
</dbReference>
<name>A0A1P8MS75_9RHOB</name>
<evidence type="ECO:0000313" key="4">
    <source>
        <dbReference type="Proteomes" id="UP000186336"/>
    </source>
</evidence>
<sequence length="123" mass="13563">MFAKPKDPAQHARILERRAARTRRSNWLRRLVFSLTGVGLMLLLRMNPGLVEDVIAMAHDVPPRAQQDSSFDAPRDVHVRRMPTDAVPVHRLGATSPADPQQIDAQAQANDVASTLRTLVPGG</sequence>
<feature type="transmembrane region" description="Helical" evidence="2">
    <location>
        <begin position="27"/>
        <end position="44"/>
    </location>
</feature>
<evidence type="ECO:0000313" key="3">
    <source>
        <dbReference type="EMBL" id="APX10843.1"/>
    </source>
</evidence>
<dbReference type="RefSeq" id="WP_076626710.1">
    <property type="nucleotide sequence ID" value="NZ_CP019312.1"/>
</dbReference>
<proteinExistence type="predicted"/>
<protein>
    <submittedName>
        <fullName evidence="3">Uncharacterized protein</fullName>
    </submittedName>
</protein>
<dbReference type="Proteomes" id="UP000186336">
    <property type="component" value="Chromosome"/>
</dbReference>
<gene>
    <name evidence="3" type="ORF">BWR18_03390</name>
</gene>
<accession>A0A1P8MS75</accession>
<keyword evidence="2" id="KW-0472">Membrane</keyword>
<evidence type="ECO:0000256" key="2">
    <source>
        <dbReference type="SAM" id="Phobius"/>
    </source>
</evidence>
<reference evidence="3 4" key="1">
    <citation type="submission" date="2017-01" db="EMBL/GenBank/DDBJ databases">
        <title>Complete genome of Tateyamaria omphalii DOK1-4 isolated from seawater in Dokdo.</title>
        <authorList>
            <person name="Kim J.H."/>
            <person name="Chi W.-J."/>
        </authorList>
    </citation>
    <scope>NUCLEOTIDE SEQUENCE [LARGE SCALE GENOMIC DNA]</scope>
    <source>
        <strain evidence="3 4">DOK1-4</strain>
    </source>
</reference>
<feature type="region of interest" description="Disordered" evidence="1">
    <location>
        <begin position="84"/>
        <end position="107"/>
    </location>
</feature>
<organism evidence="3 4">
    <name type="scientific">Tateyamaria omphalii</name>
    <dbReference type="NCBI Taxonomy" id="299262"/>
    <lineage>
        <taxon>Bacteria</taxon>
        <taxon>Pseudomonadati</taxon>
        <taxon>Pseudomonadota</taxon>
        <taxon>Alphaproteobacteria</taxon>
        <taxon>Rhodobacterales</taxon>
        <taxon>Roseobacteraceae</taxon>
        <taxon>Tateyamaria</taxon>
    </lineage>
</organism>
<feature type="compositionally biased region" description="Low complexity" evidence="1">
    <location>
        <begin position="97"/>
        <end position="107"/>
    </location>
</feature>